<accession>A0A9W8Q4P4</accession>
<dbReference type="KEGG" id="amus:LMH87_001638"/>
<proteinExistence type="predicted"/>
<dbReference type="SMART" id="SM00321">
    <property type="entry name" value="WSC"/>
    <property type="match status" value="2"/>
</dbReference>
<dbReference type="PROSITE" id="PS51212">
    <property type="entry name" value="WSC"/>
    <property type="match status" value="2"/>
</dbReference>
<feature type="signal peptide" evidence="3">
    <location>
        <begin position="1"/>
        <end position="21"/>
    </location>
</feature>
<evidence type="ECO:0000313" key="6">
    <source>
        <dbReference type="Proteomes" id="UP001144673"/>
    </source>
</evidence>
<feature type="chain" id="PRO_5040781704" description="WSC domain-containing protein" evidence="3">
    <location>
        <begin position="22"/>
        <end position="694"/>
    </location>
</feature>
<dbReference type="PANTHER" id="PTHR45964">
    <property type="entry name" value="WSCD FAMILY MEMBER CG9164"/>
    <property type="match status" value="1"/>
</dbReference>
<sequence length="694" mass="75539">MQLLLLNSVVWLLACVSPVLGSKEPQLSWDPNTIKDCTYWYDNTGSRTCDSIRNSWNISPETFSRWNPSVGTNCEGWRFQSYCVRVKAEETTSSPTPTSTTSSTSSTTTETAPPLWTDTGCYQDAATHPLQTRLPSPGGNDLTRAKCEAACWSAGYLYAGFKAGVECWCGKYVQGTLSPSPSDCNIACAGNSSEMCGGSNLFGIVVGRDPPYSHTTTSEPATSTSSSSASSSSSSRTSIPLPTQTAGWRVIGCYKDTADPRILKEYQYASDDTMTQDACLDRCSQRGFVYSGVENTRECWCGQKFQSTDSNTEVALSDCGGPCSGDKTQVCGAGARIYISKYDTAPIASNVGYYDNFTSGDMLPWVVSDGAYDASTKALVADAQSNVGKVLLDKSDFSDFLYELDLVLPTSPDGSNVGLVFRASNPGPGLDAYDGYLAVFGILGKVEFGRIHQGWTQMAQGTAVIRAGSTHHVAVRAIGKQLDLYIDNMTTPILSTSDTTYAHGIVGVRQFNTGATFDNIQIFPVAFWDDFSTIKALDRWQVYDGEFAVFAGLLTKTAGKALIKNTTFNDFIYEADIYPHKGRAGLLFRMDYRGNVPEGLRGFYAGVTDGIVELGRIDRYDQYIQLLAAPLDTNNTSSFHHLRVKAVGYEIYIYADDMNTPKLHVTDGSYMSGQNGIRCFEKGSLVTHIRAYTL</sequence>
<feature type="domain" description="WSC" evidence="4">
    <location>
        <begin position="115"/>
        <end position="208"/>
    </location>
</feature>
<dbReference type="RefSeq" id="XP_056050031.1">
    <property type="nucleotide sequence ID" value="XM_056192944.1"/>
</dbReference>
<organism evidence="5 6">
    <name type="scientific">Akanthomyces muscarius</name>
    <name type="common">Entomopathogenic fungus</name>
    <name type="synonym">Lecanicillium muscarium</name>
    <dbReference type="NCBI Taxonomy" id="2231603"/>
    <lineage>
        <taxon>Eukaryota</taxon>
        <taxon>Fungi</taxon>
        <taxon>Dikarya</taxon>
        <taxon>Ascomycota</taxon>
        <taxon>Pezizomycotina</taxon>
        <taxon>Sordariomycetes</taxon>
        <taxon>Hypocreomycetidae</taxon>
        <taxon>Hypocreales</taxon>
        <taxon>Cordycipitaceae</taxon>
        <taxon>Akanthomyces</taxon>
    </lineage>
</organism>
<gene>
    <name evidence="5" type="ORF">LMH87_001638</name>
</gene>
<reference evidence="5" key="1">
    <citation type="journal article" date="2023" name="Access Microbiol">
        <title>De-novo genome assembly for Akanthomyces muscarius, a biocontrol agent of insect agricultural pests.</title>
        <authorList>
            <person name="Erdos Z."/>
            <person name="Studholme D.J."/>
            <person name="Raymond B."/>
            <person name="Sharma M."/>
        </authorList>
    </citation>
    <scope>NUCLEOTIDE SEQUENCE</scope>
    <source>
        <strain evidence="5">Ve6</strain>
    </source>
</reference>
<dbReference type="AlphaFoldDB" id="A0A9W8Q4P4"/>
<dbReference type="Gene3D" id="2.60.120.560">
    <property type="entry name" value="Exo-inulinase, domain 1"/>
    <property type="match status" value="2"/>
</dbReference>
<dbReference type="PANTHER" id="PTHR45964:SF5">
    <property type="entry name" value="WSCD FAMILY MEMBER CG9164"/>
    <property type="match status" value="1"/>
</dbReference>
<feature type="compositionally biased region" description="Low complexity" evidence="2">
    <location>
        <begin position="213"/>
        <end position="238"/>
    </location>
</feature>
<name>A0A9W8Q4P4_AKAMU</name>
<dbReference type="EMBL" id="JAJHUN010000010">
    <property type="protein sequence ID" value="KAJ4147090.1"/>
    <property type="molecule type" value="Genomic_DNA"/>
</dbReference>
<feature type="region of interest" description="Disordered" evidence="2">
    <location>
        <begin position="92"/>
        <end position="115"/>
    </location>
</feature>
<dbReference type="InterPro" id="IPR051589">
    <property type="entry name" value="Sialate-O-sulfotransferase"/>
</dbReference>
<feature type="domain" description="WSC" evidence="4">
    <location>
        <begin position="247"/>
        <end position="345"/>
    </location>
</feature>
<evidence type="ECO:0000256" key="2">
    <source>
        <dbReference type="SAM" id="MobiDB-lite"/>
    </source>
</evidence>
<evidence type="ECO:0000256" key="1">
    <source>
        <dbReference type="ARBA" id="ARBA00022737"/>
    </source>
</evidence>
<feature type="region of interest" description="Disordered" evidence="2">
    <location>
        <begin position="212"/>
        <end position="241"/>
    </location>
</feature>
<protein>
    <recommendedName>
        <fullName evidence="4">WSC domain-containing protein</fullName>
    </recommendedName>
</protein>
<comment type="caution">
    <text evidence="5">The sequence shown here is derived from an EMBL/GenBank/DDBJ whole genome shotgun (WGS) entry which is preliminary data.</text>
</comment>
<dbReference type="GeneID" id="80888797"/>
<keyword evidence="3" id="KW-0732">Signal</keyword>
<feature type="compositionally biased region" description="Low complexity" evidence="2">
    <location>
        <begin position="92"/>
        <end position="111"/>
    </location>
</feature>
<keyword evidence="6" id="KW-1185">Reference proteome</keyword>
<dbReference type="InterPro" id="IPR002889">
    <property type="entry name" value="WSC_carb-bd"/>
</dbReference>
<dbReference type="Pfam" id="PF01822">
    <property type="entry name" value="WSC"/>
    <property type="match status" value="2"/>
</dbReference>
<dbReference type="Proteomes" id="UP001144673">
    <property type="component" value="Chromosome 3"/>
</dbReference>
<evidence type="ECO:0000313" key="5">
    <source>
        <dbReference type="EMBL" id="KAJ4147090.1"/>
    </source>
</evidence>
<keyword evidence="1" id="KW-0677">Repeat</keyword>
<evidence type="ECO:0000259" key="4">
    <source>
        <dbReference type="PROSITE" id="PS51212"/>
    </source>
</evidence>
<evidence type="ECO:0000256" key="3">
    <source>
        <dbReference type="SAM" id="SignalP"/>
    </source>
</evidence>